<feature type="transmembrane region" description="Helical" evidence="10">
    <location>
        <begin position="173"/>
        <end position="193"/>
    </location>
</feature>
<dbReference type="EMBL" id="CAJHJG010001461">
    <property type="protein sequence ID" value="CAD6912628.1"/>
    <property type="molecule type" value="Genomic_DNA"/>
</dbReference>
<evidence type="ECO:0000256" key="11">
    <source>
        <dbReference type="SAM" id="MobiDB-lite"/>
    </source>
</evidence>
<evidence type="ECO:0000256" key="8">
    <source>
        <dbReference type="ARBA" id="ARBA00022989"/>
    </source>
</evidence>
<keyword evidence="8 10" id="KW-1133">Transmembrane helix</keyword>
<comment type="subcellular location">
    <subcellularLocation>
        <location evidence="10">Endoplasmic reticulum membrane</location>
        <topology evidence="10">Multi-pass membrane protein</topology>
    </subcellularLocation>
    <subcellularLocation>
        <location evidence="1">Membrane</location>
        <topology evidence="1">Multi-pass membrane protein</topology>
    </subcellularLocation>
</comment>
<dbReference type="PANTHER" id="PTHR12714">
    <property type="entry name" value="PROTEIN-S ISOPRENYLCYSTEINE O-METHYLTRANSFERASE"/>
    <property type="match status" value="1"/>
</dbReference>
<dbReference type="EMBL" id="LWDD02000459">
    <property type="protein sequence ID" value="KAE8260587.1"/>
    <property type="molecule type" value="Genomic_DNA"/>
</dbReference>
<accession>A0A177VEY4</accession>
<feature type="transmembrane region" description="Helical" evidence="10">
    <location>
        <begin position="49"/>
        <end position="69"/>
    </location>
</feature>
<dbReference type="GO" id="GO:0005789">
    <property type="term" value="C:endoplasmic reticulum membrane"/>
    <property type="evidence" value="ECO:0007669"/>
    <property type="project" value="UniProtKB-SubCell"/>
</dbReference>
<feature type="compositionally biased region" description="Polar residues" evidence="11">
    <location>
        <begin position="22"/>
        <end position="32"/>
    </location>
</feature>
<dbReference type="PANTHER" id="PTHR12714:SF9">
    <property type="entry name" value="PROTEIN-S-ISOPRENYLCYSTEINE O-METHYLTRANSFERASE"/>
    <property type="match status" value="1"/>
</dbReference>
<dbReference type="Proteomes" id="UP000836402">
    <property type="component" value="Unassembled WGS sequence"/>
</dbReference>
<evidence type="ECO:0000313" key="14">
    <source>
        <dbReference type="Proteomes" id="UP000077671"/>
    </source>
</evidence>
<proteinExistence type="inferred from homology"/>
<keyword evidence="15" id="KW-1185">Reference proteome</keyword>
<feature type="region of interest" description="Disordered" evidence="11">
    <location>
        <begin position="1"/>
        <end position="32"/>
    </location>
</feature>
<evidence type="ECO:0000256" key="3">
    <source>
        <dbReference type="ARBA" id="ARBA00012151"/>
    </source>
</evidence>
<evidence type="ECO:0000256" key="1">
    <source>
        <dbReference type="ARBA" id="ARBA00004141"/>
    </source>
</evidence>
<keyword evidence="9 10" id="KW-0472">Membrane</keyword>
<reference evidence="13" key="1">
    <citation type="submission" date="2016-04" db="EMBL/GenBank/DDBJ databases">
        <authorList>
            <person name="Nguyen H.D."/>
            <person name="Kesanakurti P."/>
            <person name="Cullis J."/>
            <person name="Levesque C.A."/>
            <person name="Hambleton S."/>
        </authorList>
    </citation>
    <scope>NUCLEOTIDE SEQUENCE</scope>
    <source>
        <strain evidence="13">DAOMC 238032</strain>
    </source>
</reference>
<dbReference type="AlphaFoldDB" id="A0A177VEY4"/>
<dbReference type="Proteomes" id="UP000077671">
    <property type="component" value="Unassembled WGS sequence"/>
</dbReference>
<name>A0A177VEY4_9BASI</name>
<dbReference type="InterPro" id="IPR025770">
    <property type="entry name" value="PPMT_MeTrfase"/>
</dbReference>
<keyword evidence="5" id="KW-0808">Transferase</keyword>
<feature type="transmembrane region" description="Helical" evidence="10">
    <location>
        <begin position="109"/>
        <end position="126"/>
    </location>
</feature>
<sequence length="293" mass="32411">MASTSSTAPSAPNWTPPAHPTQPDSSVQQRKTLLTPTETERIPPHLSNAALLIAFNAFGLGALAAWTLLPSLVALGRQLFEGSNAPRLVPVSLKQCASSDVSPWSRAQFGIYLGSWAIFHMLEFVITARYNPTRLYTDSFLLQNGVGYHIAHGVAVCEFVLEAYFFPCAKVPTALTILGLGIMLVGQAARSLAMVHAGNSFSHQVAAYKREDHVLVTTGVYAISRHPSYFGFFYWALGTQLMLANPISALGFVVVLYRFFSDRIQKEEMFLLRFFGKAYEDYRKRVPTLLPFI</sequence>
<dbReference type="GO" id="GO:0032259">
    <property type="term" value="P:methylation"/>
    <property type="evidence" value="ECO:0007669"/>
    <property type="project" value="UniProtKB-KW"/>
</dbReference>
<dbReference type="PROSITE" id="PS51564">
    <property type="entry name" value="SAM_ICMT"/>
    <property type="match status" value="1"/>
</dbReference>
<keyword evidence="10" id="KW-0256">Endoplasmic reticulum</keyword>
<evidence type="ECO:0000256" key="6">
    <source>
        <dbReference type="ARBA" id="ARBA00022691"/>
    </source>
</evidence>
<feature type="compositionally biased region" description="Low complexity" evidence="11">
    <location>
        <begin position="1"/>
        <end position="13"/>
    </location>
</feature>
<dbReference type="Pfam" id="PF04140">
    <property type="entry name" value="ICMT"/>
    <property type="match status" value="1"/>
</dbReference>
<reference evidence="13" key="2">
    <citation type="journal article" date="2019" name="IMA Fungus">
        <title>Genome sequencing and comparison of five Tilletia species to identify candidate genes for the detection of regulated species infecting wheat.</title>
        <authorList>
            <person name="Nguyen H.D.T."/>
            <person name="Sultana T."/>
            <person name="Kesanakurti P."/>
            <person name="Hambleton S."/>
        </authorList>
    </citation>
    <scope>NUCLEOTIDE SEQUENCE</scope>
    <source>
        <strain evidence="13">DAOMC 238032</strain>
    </source>
</reference>
<evidence type="ECO:0000256" key="5">
    <source>
        <dbReference type="ARBA" id="ARBA00022679"/>
    </source>
</evidence>
<keyword evidence="6 10" id="KW-0949">S-adenosyl-L-methionine</keyword>
<evidence type="ECO:0000313" key="15">
    <source>
        <dbReference type="Proteomes" id="UP000836402"/>
    </source>
</evidence>
<evidence type="ECO:0000256" key="4">
    <source>
        <dbReference type="ARBA" id="ARBA00022603"/>
    </source>
</evidence>
<feature type="transmembrane region" description="Helical" evidence="10">
    <location>
        <begin position="232"/>
        <end position="260"/>
    </location>
</feature>
<dbReference type="InterPro" id="IPR007269">
    <property type="entry name" value="ICMT_MeTrfase"/>
</dbReference>
<dbReference type="EC" id="2.1.1.100" evidence="3 10"/>
<evidence type="ECO:0000313" key="12">
    <source>
        <dbReference type="EMBL" id="CAD6912628.1"/>
    </source>
</evidence>
<keyword evidence="7 10" id="KW-0812">Transmembrane</keyword>
<evidence type="ECO:0000256" key="9">
    <source>
        <dbReference type="ARBA" id="ARBA00023136"/>
    </source>
</evidence>
<gene>
    <name evidence="13" type="ORF">A4X03_0g3773</name>
    <name evidence="12" type="ORF">JKIAZH3_G9184</name>
</gene>
<dbReference type="Gene3D" id="1.20.120.1630">
    <property type="match status" value="1"/>
</dbReference>
<comment type="caution">
    <text evidence="13">The sequence shown here is derived from an EMBL/GenBank/DDBJ whole genome shotgun (WGS) entry which is preliminary data.</text>
</comment>
<keyword evidence="4 10" id="KW-0489">Methyltransferase</keyword>
<feature type="transmembrane region" description="Helical" evidence="10">
    <location>
        <begin position="146"/>
        <end position="166"/>
    </location>
</feature>
<comment type="similarity">
    <text evidence="2 10">Belongs to the class VI-like SAM-binding methyltransferase superfamily. Isoprenylcysteine carboxyl methyltransferase family.</text>
</comment>
<protein>
    <recommendedName>
        <fullName evidence="3 10">Protein-S-isoprenylcysteine O-methyltransferase</fullName>
        <ecNumber evidence="3 10">2.1.1.100</ecNumber>
    </recommendedName>
</protein>
<reference evidence="12" key="3">
    <citation type="submission" date="2020-10" db="EMBL/GenBank/DDBJ databases">
        <authorList>
            <person name="Sedaghatjoo S."/>
        </authorList>
    </citation>
    <scope>NUCLEOTIDE SEQUENCE</scope>
    <source>
        <strain evidence="12">AZH3</strain>
    </source>
</reference>
<evidence type="ECO:0000313" key="13">
    <source>
        <dbReference type="EMBL" id="KAE8260587.1"/>
    </source>
</evidence>
<dbReference type="GO" id="GO:0004671">
    <property type="term" value="F:protein C-terminal S-isoprenylcysteine carboxyl O-methyltransferase activity"/>
    <property type="evidence" value="ECO:0007669"/>
    <property type="project" value="UniProtKB-EC"/>
</dbReference>
<evidence type="ECO:0000256" key="2">
    <source>
        <dbReference type="ARBA" id="ARBA00009140"/>
    </source>
</evidence>
<evidence type="ECO:0000256" key="7">
    <source>
        <dbReference type="ARBA" id="ARBA00022692"/>
    </source>
</evidence>
<evidence type="ECO:0000256" key="10">
    <source>
        <dbReference type="RuleBase" id="RU362022"/>
    </source>
</evidence>
<comment type="catalytic activity">
    <reaction evidence="10">
        <text>[protein]-C-terminal S-[(2E,6E)-farnesyl]-L-cysteine + S-adenosyl-L-methionine = [protein]-C-terminal S-[(2E,6E)-farnesyl]-L-cysteine methyl ester + S-adenosyl-L-homocysteine</text>
        <dbReference type="Rhea" id="RHEA:21672"/>
        <dbReference type="Rhea" id="RHEA-COMP:12125"/>
        <dbReference type="Rhea" id="RHEA-COMP:12126"/>
        <dbReference type="ChEBI" id="CHEBI:57856"/>
        <dbReference type="ChEBI" id="CHEBI:59789"/>
        <dbReference type="ChEBI" id="CHEBI:90510"/>
        <dbReference type="ChEBI" id="CHEBI:90511"/>
        <dbReference type="EC" id="2.1.1.100"/>
    </reaction>
</comment>
<organism evidence="13 14">
    <name type="scientific">Tilletia caries</name>
    <name type="common">wheat bunt fungus</name>
    <dbReference type="NCBI Taxonomy" id="13290"/>
    <lineage>
        <taxon>Eukaryota</taxon>
        <taxon>Fungi</taxon>
        <taxon>Dikarya</taxon>
        <taxon>Basidiomycota</taxon>
        <taxon>Ustilaginomycotina</taxon>
        <taxon>Exobasidiomycetes</taxon>
        <taxon>Tilletiales</taxon>
        <taxon>Tilletiaceae</taxon>
        <taxon>Tilletia</taxon>
    </lineage>
</organism>